<evidence type="ECO:0000313" key="2">
    <source>
        <dbReference type="Proteomes" id="UP001652662"/>
    </source>
</evidence>
<feature type="region of interest" description="Disordered" evidence="1">
    <location>
        <begin position="346"/>
        <end position="416"/>
    </location>
</feature>
<feature type="compositionally biased region" description="Low complexity" evidence="1">
    <location>
        <begin position="13"/>
        <end position="34"/>
    </location>
</feature>
<name>A0ABM4N4T0_EQUPR</name>
<feature type="region of interest" description="Disordered" evidence="1">
    <location>
        <begin position="303"/>
        <end position="326"/>
    </location>
</feature>
<feature type="compositionally biased region" description="Basic and acidic residues" evidence="1">
    <location>
        <begin position="260"/>
        <end position="273"/>
    </location>
</feature>
<dbReference type="RefSeq" id="XP_070459961.1">
    <property type="nucleotide sequence ID" value="XM_070603860.1"/>
</dbReference>
<feature type="compositionally biased region" description="Basic residues" evidence="1">
    <location>
        <begin position="102"/>
        <end position="111"/>
    </location>
</feature>
<sequence length="416" mass="44421">MEKDIVANVEVLTTQASDTDSAAAATGAPPTVQTPLEDATLAASSGANVGQKSMGQRENDEMEKMSVLSLYPSAEADAPRPHAAPVLHAWQGADRQGNVGKKNSRKRRNRKENKIVYFPWSLTLQTQASSAAPVLGQTCVTGALSVADTGMDVGHETRQQRRNGEKEKASVLTQPWKAPASALLPEASTVQPSLEGASLADSGETMVEQKSRHKGIDKNRKILARPWPLTVQAWVSFKGRTQVQKAFAGASQFANDDVNGEPRSRGQKSEIDKTSVVTSYQSAQAGTPRSAVVLGQASLEEAPLTNSGGNLEKKSRQKKRNIRNKSVLAHPWPLTVQAWASFTARDPVPSKSSAASMGVNVGQKIWPQRENSEEKTKSILPQPVGGQAGIPFSATAPGQAPLEESPSLEDVHSNLS</sequence>
<feature type="region of interest" description="Disordered" evidence="1">
    <location>
        <begin position="254"/>
        <end position="273"/>
    </location>
</feature>
<keyword evidence="2" id="KW-1185">Reference proteome</keyword>
<dbReference type="Proteomes" id="UP001652662">
    <property type="component" value="Chromosome X"/>
</dbReference>
<protein>
    <submittedName>
        <fullName evidence="3">Uncharacterized protein</fullName>
    </submittedName>
</protein>
<dbReference type="GeneID" id="139080941"/>
<organism evidence="2 3">
    <name type="scientific">Equus przewalskii</name>
    <name type="common">Przewalski's horse</name>
    <name type="synonym">Equus caballus przewalskii</name>
    <dbReference type="NCBI Taxonomy" id="9798"/>
    <lineage>
        <taxon>Eukaryota</taxon>
        <taxon>Metazoa</taxon>
        <taxon>Chordata</taxon>
        <taxon>Craniata</taxon>
        <taxon>Vertebrata</taxon>
        <taxon>Euteleostomi</taxon>
        <taxon>Mammalia</taxon>
        <taxon>Eutheria</taxon>
        <taxon>Laurasiatheria</taxon>
        <taxon>Perissodactyla</taxon>
        <taxon>Equidae</taxon>
        <taxon>Equus</taxon>
    </lineage>
</organism>
<feature type="region of interest" description="Disordered" evidence="1">
    <location>
        <begin position="13"/>
        <end position="59"/>
    </location>
</feature>
<evidence type="ECO:0000313" key="3">
    <source>
        <dbReference type="RefSeq" id="XP_070459961.1"/>
    </source>
</evidence>
<feature type="region of interest" description="Disordered" evidence="1">
    <location>
        <begin position="89"/>
        <end position="112"/>
    </location>
</feature>
<gene>
    <name evidence="3" type="primary">LOC139080941</name>
</gene>
<reference evidence="3" key="1">
    <citation type="submission" date="2025-08" db="UniProtKB">
        <authorList>
            <consortium name="RefSeq"/>
        </authorList>
    </citation>
    <scope>IDENTIFICATION</scope>
    <source>
        <tissue evidence="3">Blood</tissue>
    </source>
</reference>
<evidence type="ECO:0000256" key="1">
    <source>
        <dbReference type="SAM" id="MobiDB-lite"/>
    </source>
</evidence>
<feature type="compositionally biased region" description="Polar residues" evidence="1">
    <location>
        <begin position="42"/>
        <end position="54"/>
    </location>
</feature>
<accession>A0ABM4N4T0</accession>
<proteinExistence type="predicted"/>